<evidence type="ECO:0000313" key="1">
    <source>
        <dbReference type="EMBL" id="MEZ8197060.1"/>
    </source>
</evidence>
<organism evidence="1 2">
    <name type="scientific">Vibrio cortegadensis</name>
    <dbReference type="NCBI Taxonomy" id="1328770"/>
    <lineage>
        <taxon>Bacteria</taxon>
        <taxon>Pseudomonadati</taxon>
        <taxon>Pseudomonadota</taxon>
        <taxon>Gammaproteobacteria</taxon>
        <taxon>Vibrionales</taxon>
        <taxon>Vibrionaceae</taxon>
        <taxon>Vibrio</taxon>
    </lineage>
</organism>
<dbReference type="Proteomes" id="UP001569153">
    <property type="component" value="Unassembled WGS sequence"/>
</dbReference>
<accession>A0ABV4MC18</accession>
<gene>
    <name evidence="1" type="ORF">ACED38_19610</name>
</gene>
<protein>
    <recommendedName>
        <fullName evidence="3">Lipoprotein</fullName>
    </recommendedName>
</protein>
<keyword evidence="2" id="KW-1185">Reference proteome</keyword>
<reference evidence="1 2" key="1">
    <citation type="submission" date="2024-06" db="EMBL/GenBank/DDBJ databases">
        <authorList>
            <person name="Steensen K."/>
            <person name="Seneca J."/>
            <person name="Bartlau N."/>
            <person name="Yu A.X."/>
            <person name="Polz M.F."/>
        </authorList>
    </citation>
    <scope>NUCLEOTIDE SEQUENCE [LARGE SCALE GENOMIC DNA]</scope>
    <source>
        <strain evidence="1 2">FF146</strain>
    </source>
</reference>
<sequence length="137" mass="15886">MKYQIQITSLLLLAGCGEIVVEDGCFEPIEMNVNYLFKSESVRAIPLEGYGEEQFLRSHDIVGYVYENSRYSIVKHDASLKFTGRVFKSTPSWAERYLGGSSEHIMFEAVYEELNYVVFNHEPQSQKLPYLVERCHF</sequence>
<proteinExistence type="predicted"/>
<evidence type="ECO:0000313" key="2">
    <source>
        <dbReference type="Proteomes" id="UP001569153"/>
    </source>
</evidence>
<dbReference type="EMBL" id="JBGOOT010000073">
    <property type="protein sequence ID" value="MEZ8197060.1"/>
    <property type="molecule type" value="Genomic_DNA"/>
</dbReference>
<dbReference type="PROSITE" id="PS51257">
    <property type="entry name" value="PROKAR_LIPOPROTEIN"/>
    <property type="match status" value="1"/>
</dbReference>
<comment type="caution">
    <text evidence="1">The sequence shown here is derived from an EMBL/GenBank/DDBJ whole genome shotgun (WGS) entry which is preliminary data.</text>
</comment>
<dbReference type="RefSeq" id="WP_261889299.1">
    <property type="nucleotide sequence ID" value="NZ_AP025472.1"/>
</dbReference>
<evidence type="ECO:0008006" key="3">
    <source>
        <dbReference type="Google" id="ProtNLM"/>
    </source>
</evidence>
<name>A0ABV4MC18_9VIBR</name>